<name>A0A1B6DLF0_9HEMI</name>
<proteinExistence type="predicted"/>
<organism evidence="1">
    <name type="scientific">Clastoptera arizonana</name>
    <name type="common">Arizona spittle bug</name>
    <dbReference type="NCBI Taxonomy" id="38151"/>
    <lineage>
        <taxon>Eukaryota</taxon>
        <taxon>Metazoa</taxon>
        <taxon>Ecdysozoa</taxon>
        <taxon>Arthropoda</taxon>
        <taxon>Hexapoda</taxon>
        <taxon>Insecta</taxon>
        <taxon>Pterygota</taxon>
        <taxon>Neoptera</taxon>
        <taxon>Paraneoptera</taxon>
        <taxon>Hemiptera</taxon>
        <taxon>Auchenorrhyncha</taxon>
        <taxon>Cercopoidea</taxon>
        <taxon>Clastopteridae</taxon>
        <taxon>Clastoptera</taxon>
    </lineage>
</organism>
<evidence type="ECO:0000313" key="1">
    <source>
        <dbReference type="EMBL" id="JAS26468.1"/>
    </source>
</evidence>
<reference evidence="1" key="1">
    <citation type="submission" date="2015-12" db="EMBL/GenBank/DDBJ databases">
        <title>De novo transcriptome assembly of four potential Pierce s Disease insect vectors from Arizona vineyards.</title>
        <authorList>
            <person name="Tassone E.E."/>
        </authorList>
    </citation>
    <scope>NUCLEOTIDE SEQUENCE</scope>
</reference>
<sequence length="299" mass="35052">MERIKEFRFYIVQLRVSDQGLQIVPNNWICEGGKFCYWPPFFSNLNIEKAVSNMVPYKDTWSRFPIKRILSAIDNYKFGIKLKEMLDGVIYKSTPRRDANIAELRSTITEISSTVESIFKKIKTISTIQNEIVKKLDKYKESDKKVTKELKTLDVKLSLPFKSQEEVFQLELQLSDMAFRKKLVGALKCIVEGNDVKSIVNFLMTAFFGSSEFLDSEEEDIDVMRSTLSFVILDVVKFKHPLAIEVDIRNEVEKWFKNKRNAIKEEYFFVSTNRKHNEKRENAHSVKKDKRVKYNIKAL</sequence>
<accession>A0A1B6DLF0</accession>
<gene>
    <name evidence="1" type="ORF">g.8407</name>
</gene>
<protein>
    <recommendedName>
        <fullName evidence="2">DUF4806 domain-containing protein</fullName>
    </recommendedName>
</protein>
<dbReference type="EMBL" id="GEDC01010830">
    <property type="protein sequence ID" value="JAS26468.1"/>
    <property type="molecule type" value="Transcribed_RNA"/>
</dbReference>
<evidence type="ECO:0008006" key="2">
    <source>
        <dbReference type="Google" id="ProtNLM"/>
    </source>
</evidence>
<dbReference type="AlphaFoldDB" id="A0A1B6DLF0"/>